<dbReference type="PROSITE" id="PS50234">
    <property type="entry name" value="VWFA"/>
    <property type="match status" value="1"/>
</dbReference>
<evidence type="ECO:0000256" key="1">
    <source>
        <dbReference type="SAM" id="MobiDB-lite"/>
    </source>
</evidence>
<dbReference type="SMART" id="SM00327">
    <property type="entry name" value="VWA"/>
    <property type="match status" value="1"/>
</dbReference>
<organism evidence="4 5">
    <name type="scientific">Insolitispirillum peregrinum</name>
    <dbReference type="NCBI Taxonomy" id="80876"/>
    <lineage>
        <taxon>Bacteria</taxon>
        <taxon>Pseudomonadati</taxon>
        <taxon>Pseudomonadota</taxon>
        <taxon>Alphaproteobacteria</taxon>
        <taxon>Rhodospirillales</taxon>
        <taxon>Novispirillaceae</taxon>
        <taxon>Insolitispirillum</taxon>
    </lineage>
</organism>
<keyword evidence="5" id="KW-1185">Reference proteome</keyword>
<dbReference type="InterPro" id="IPR036465">
    <property type="entry name" value="vWFA_dom_sf"/>
</dbReference>
<feature type="compositionally biased region" description="Pro residues" evidence="1">
    <location>
        <begin position="278"/>
        <end position="303"/>
    </location>
</feature>
<gene>
    <name evidence="4" type="ORF">SAMN05421779_10978</name>
</gene>
<evidence type="ECO:0000256" key="2">
    <source>
        <dbReference type="SAM" id="Phobius"/>
    </source>
</evidence>
<proteinExistence type="predicted"/>
<reference evidence="4 5" key="1">
    <citation type="submission" date="2017-01" db="EMBL/GenBank/DDBJ databases">
        <authorList>
            <person name="Mah S.A."/>
            <person name="Swanson W.J."/>
            <person name="Moy G.W."/>
            <person name="Vacquier V.D."/>
        </authorList>
    </citation>
    <scope>NUCLEOTIDE SEQUENCE [LARGE SCALE GENOMIC DNA]</scope>
    <source>
        <strain evidence="4 5">DSM 11589</strain>
    </source>
</reference>
<keyword evidence="2" id="KW-1133">Transmembrane helix</keyword>
<keyword evidence="2" id="KW-0472">Membrane</keyword>
<feature type="transmembrane region" description="Helical" evidence="2">
    <location>
        <begin position="195"/>
        <end position="215"/>
    </location>
</feature>
<dbReference type="OrthoDB" id="9783818at2"/>
<feature type="domain" description="VWFA" evidence="3">
    <location>
        <begin position="375"/>
        <end position="543"/>
    </location>
</feature>
<keyword evidence="2" id="KW-0812">Transmembrane</keyword>
<accession>A0A1N7Q1S6</accession>
<feature type="compositionally biased region" description="Pro residues" evidence="1">
    <location>
        <begin position="324"/>
        <end position="343"/>
    </location>
</feature>
<dbReference type="RefSeq" id="WP_076401950.1">
    <property type="nucleotide sequence ID" value="NZ_FTOA01000009.1"/>
</dbReference>
<dbReference type="EMBL" id="FTOA01000009">
    <property type="protein sequence ID" value="SIT16853.1"/>
    <property type="molecule type" value="Genomic_DNA"/>
</dbReference>
<name>A0A1N7Q1S6_9PROT</name>
<dbReference type="SUPFAM" id="SSF53300">
    <property type="entry name" value="vWA-like"/>
    <property type="match status" value="1"/>
</dbReference>
<evidence type="ECO:0000313" key="4">
    <source>
        <dbReference type="EMBL" id="SIT16853.1"/>
    </source>
</evidence>
<dbReference type="STRING" id="80876.SAMN05421779_10978"/>
<protein>
    <submittedName>
        <fullName evidence="4">von Willebrand factor type A domain-containing protein</fullName>
    </submittedName>
</protein>
<feature type="region of interest" description="Disordered" evidence="1">
    <location>
        <begin position="271"/>
        <end position="369"/>
    </location>
</feature>
<dbReference type="Proteomes" id="UP000185678">
    <property type="component" value="Unassembled WGS sequence"/>
</dbReference>
<evidence type="ECO:0000313" key="5">
    <source>
        <dbReference type="Proteomes" id="UP000185678"/>
    </source>
</evidence>
<dbReference type="Pfam" id="PF13519">
    <property type="entry name" value="VWA_2"/>
    <property type="match status" value="1"/>
</dbReference>
<dbReference type="InterPro" id="IPR002035">
    <property type="entry name" value="VWF_A"/>
</dbReference>
<dbReference type="Gene3D" id="3.40.50.410">
    <property type="entry name" value="von Willebrand factor, type A domain"/>
    <property type="match status" value="1"/>
</dbReference>
<evidence type="ECO:0000259" key="3">
    <source>
        <dbReference type="PROSITE" id="PS50234"/>
    </source>
</evidence>
<sequence>MVQKVRIARTETSTLHPSLHENRPIWQFHPQLTSFIRRYLQPASASVLAEPLLVPGAAFVEWYSDIGGQPVPYSSLPAREKERAAKLLSDRLSALRDLAARHPDNPLSSVLATVSALPPEDAVYVLNGQPVVIGWGRLSAGAAMAVPASRIPATPVRPAEPPTAGTSPDVAAPAATAATAAAGTAAVAAAPKRGCLWATLIGLLLLLLLLLLIWWKFWPLPWLSPALPDTTVTTDTSQQDRLAALQAEEDKLRADIAKAEKDLAARLAACPAPTTLPDTPPAQDPTPVPPVTEPAPLVPPQPEQPKTEVPKQEPPQEPTKTEPPKPQPTKPPVTKEAPPPQKETPPKDGAAKAPPKSTQQQASCPPPRKKWEAPELVILLDSSGSMALKAGVSEAEIRSLIARARGGDGQALRQLESMQGGTGNDRLSAAKTAVDYTVSTLPKDMDVGLVVFGKCQGADNYKFFSPAERGELRSRLSSITPQKGTPLARGIERAGNMVDGRSVPATLVVVTDGEDSCGGDPCATARALKASKPNLTINVIDVNGMGEGRCIADATGGKLLTMKSIDDLPKLVQQASGEKPVPANCPQ</sequence>
<dbReference type="AlphaFoldDB" id="A0A1N7Q1S6"/>